<proteinExistence type="predicted"/>
<accession>A0A0A8YVD3</accession>
<name>A0A0A8YVD3_ARUDO</name>
<dbReference type="AlphaFoldDB" id="A0A0A8YVD3"/>
<evidence type="ECO:0000313" key="1">
    <source>
        <dbReference type="EMBL" id="JAD31074.1"/>
    </source>
</evidence>
<organism evidence="1">
    <name type="scientific">Arundo donax</name>
    <name type="common">Giant reed</name>
    <name type="synonym">Donax arundinaceus</name>
    <dbReference type="NCBI Taxonomy" id="35708"/>
    <lineage>
        <taxon>Eukaryota</taxon>
        <taxon>Viridiplantae</taxon>
        <taxon>Streptophyta</taxon>
        <taxon>Embryophyta</taxon>
        <taxon>Tracheophyta</taxon>
        <taxon>Spermatophyta</taxon>
        <taxon>Magnoliopsida</taxon>
        <taxon>Liliopsida</taxon>
        <taxon>Poales</taxon>
        <taxon>Poaceae</taxon>
        <taxon>PACMAD clade</taxon>
        <taxon>Arundinoideae</taxon>
        <taxon>Arundineae</taxon>
        <taxon>Arundo</taxon>
    </lineage>
</organism>
<reference evidence="1" key="1">
    <citation type="submission" date="2014-09" db="EMBL/GenBank/DDBJ databases">
        <authorList>
            <person name="Magalhaes I.L.F."/>
            <person name="Oliveira U."/>
            <person name="Santos F.R."/>
            <person name="Vidigal T.H.D.A."/>
            <person name="Brescovit A.D."/>
            <person name="Santos A.J."/>
        </authorList>
    </citation>
    <scope>NUCLEOTIDE SEQUENCE</scope>
    <source>
        <tissue evidence="1">Shoot tissue taken approximately 20 cm above the soil surface</tissue>
    </source>
</reference>
<protein>
    <submittedName>
        <fullName evidence="1">Uncharacterized protein</fullName>
    </submittedName>
</protein>
<sequence>MASDFLFDCLGCRWFSGKFCCSMKILCSCLVTTDE</sequence>
<reference evidence="1" key="2">
    <citation type="journal article" date="2015" name="Data Brief">
        <title>Shoot transcriptome of the giant reed, Arundo donax.</title>
        <authorList>
            <person name="Barrero R.A."/>
            <person name="Guerrero F.D."/>
            <person name="Moolhuijzen P."/>
            <person name="Goolsby J.A."/>
            <person name="Tidwell J."/>
            <person name="Bellgard S.E."/>
            <person name="Bellgard M.I."/>
        </authorList>
    </citation>
    <scope>NUCLEOTIDE SEQUENCE</scope>
    <source>
        <tissue evidence="1">Shoot tissue taken approximately 20 cm above the soil surface</tissue>
    </source>
</reference>
<dbReference type="EMBL" id="GBRH01266821">
    <property type="protein sequence ID" value="JAD31074.1"/>
    <property type="molecule type" value="Transcribed_RNA"/>
</dbReference>